<keyword evidence="1" id="KW-0863">Zinc-finger</keyword>
<keyword evidence="1" id="KW-0862">Zinc</keyword>
<protein>
    <recommendedName>
        <fullName evidence="4">RING-type domain-containing protein</fullName>
    </recommendedName>
</protein>
<sequence>MHPGMACPTSRPSTPPAWQLMTQSFFESQVFFQGAHQSDVPSTVVDHVAPCKILIPPDIPIAAPQKFVASRHLGTASASRQHSKRAVDGVRTCVFCQAPGELRSGAPEYLCKHEFHEACYDELSGAYQPCPGCQQTPTHPSSGQHHSEAWAGQASNPVDHDEAIALATLQADADSWEHVDHAGEMHPDEALAWATLYSDENQVHPPADQAARDAEIARQLDEQFQREAPQHDPNVDAAIAKELQDQHDAELRHDPNADAALAQALHHQLQNEAMPSHHVPAHQYDHNQDSVARAPVPPVGARQDVPVIAQEWPRAAQPVSPAREPPPTQHPRRPSHSEPPPAYIPTQHFNEPPEPSPAYIPTQHFTDPPEPSPAYIPTQHFTEPPGPSPLLVPTQHPSGPSGGFEAVMPTERHLGPSEGPSPWLPTERHPEPLEAPPALVPTEDHSWENLQAEIPMQHHVEQLERPQARMPTKRRGRSSSSEESRAVQQMSSQEIAQSTQAVGQSRWTSVKQMTYWALPHVLILFILVLFYMFT</sequence>
<feature type="region of interest" description="Disordered" evidence="2">
    <location>
        <begin position="465"/>
        <end position="497"/>
    </location>
</feature>
<dbReference type="Gene3D" id="3.30.40.10">
    <property type="entry name" value="Zinc/RING finger domain, C3HC4 (zinc finger)"/>
    <property type="match status" value="1"/>
</dbReference>
<feature type="domain" description="RING-type" evidence="4">
    <location>
        <begin position="93"/>
        <end position="134"/>
    </location>
</feature>
<keyword evidence="6" id="KW-1185">Reference proteome</keyword>
<name>A0A0L0UVA7_9BASI</name>
<reference evidence="6" key="1">
    <citation type="submission" date="2014-03" db="EMBL/GenBank/DDBJ databases">
        <title>The Genome Sequence of Puccinia striiformis f. sp. tritici PST-78.</title>
        <authorList>
            <consortium name="The Broad Institute Genome Sequencing Platform"/>
            <person name="Cuomo C."/>
            <person name="Hulbert S."/>
            <person name="Chen X."/>
            <person name="Walker B."/>
            <person name="Young S.K."/>
            <person name="Zeng Q."/>
            <person name="Gargeya S."/>
            <person name="Fitzgerald M."/>
            <person name="Haas B."/>
            <person name="Abouelleil A."/>
            <person name="Alvarado L."/>
            <person name="Arachchi H.M."/>
            <person name="Berlin A.M."/>
            <person name="Chapman S.B."/>
            <person name="Goldberg J."/>
            <person name="Griggs A."/>
            <person name="Gujja S."/>
            <person name="Hansen M."/>
            <person name="Howarth C."/>
            <person name="Imamovic A."/>
            <person name="Larimer J."/>
            <person name="McCowan C."/>
            <person name="Montmayeur A."/>
            <person name="Murphy C."/>
            <person name="Neiman D."/>
            <person name="Pearson M."/>
            <person name="Priest M."/>
            <person name="Roberts A."/>
            <person name="Saif S."/>
            <person name="Shea T."/>
            <person name="Sisk P."/>
            <person name="Sykes S."/>
            <person name="Wortman J."/>
            <person name="Nusbaum C."/>
            <person name="Birren B."/>
        </authorList>
    </citation>
    <scope>NUCLEOTIDE SEQUENCE [LARGE SCALE GENOMIC DNA]</scope>
    <source>
        <strain evidence="6">race PST-78</strain>
    </source>
</reference>
<evidence type="ECO:0000256" key="2">
    <source>
        <dbReference type="SAM" id="MobiDB-lite"/>
    </source>
</evidence>
<accession>A0A0L0UVA7</accession>
<feature type="transmembrane region" description="Helical" evidence="3">
    <location>
        <begin position="513"/>
        <end position="533"/>
    </location>
</feature>
<dbReference type="EMBL" id="AJIL01000241">
    <property type="protein sequence ID" value="KNE90699.1"/>
    <property type="molecule type" value="Genomic_DNA"/>
</dbReference>
<feature type="compositionally biased region" description="Polar residues" evidence="2">
    <location>
        <begin position="486"/>
        <end position="497"/>
    </location>
</feature>
<keyword evidence="3" id="KW-0812">Transmembrane</keyword>
<dbReference type="SUPFAM" id="SSF57850">
    <property type="entry name" value="RING/U-box"/>
    <property type="match status" value="1"/>
</dbReference>
<evidence type="ECO:0000256" key="3">
    <source>
        <dbReference type="SAM" id="Phobius"/>
    </source>
</evidence>
<keyword evidence="3" id="KW-0472">Membrane</keyword>
<dbReference type="Proteomes" id="UP000054564">
    <property type="component" value="Unassembled WGS sequence"/>
</dbReference>
<keyword evidence="3" id="KW-1133">Transmembrane helix</keyword>
<evidence type="ECO:0000256" key="1">
    <source>
        <dbReference type="PROSITE-ProRule" id="PRU00175"/>
    </source>
</evidence>
<comment type="caution">
    <text evidence="5">The sequence shown here is derived from an EMBL/GenBank/DDBJ whole genome shotgun (WGS) entry which is preliminary data.</text>
</comment>
<dbReference type="PROSITE" id="PS50089">
    <property type="entry name" value="ZF_RING_2"/>
    <property type="match status" value="1"/>
</dbReference>
<evidence type="ECO:0000259" key="4">
    <source>
        <dbReference type="PROSITE" id="PS50089"/>
    </source>
</evidence>
<dbReference type="InterPro" id="IPR013083">
    <property type="entry name" value="Znf_RING/FYVE/PHD"/>
</dbReference>
<feature type="region of interest" description="Disordered" evidence="2">
    <location>
        <begin position="279"/>
        <end position="298"/>
    </location>
</feature>
<feature type="region of interest" description="Disordered" evidence="2">
    <location>
        <begin position="313"/>
        <end position="402"/>
    </location>
</feature>
<evidence type="ECO:0000313" key="6">
    <source>
        <dbReference type="Proteomes" id="UP000054564"/>
    </source>
</evidence>
<organism evidence="5 6">
    <name type="scientific">Puccinia striiformis f. sp. tritici PST-78</name>
    <dbReference type="NCBI Taxonomy" id="1165861"/>
    <lineage>
        <taxon>Eukaryota</taxon>
        <taxon>Fungi</taxon>
        <taxon>Dikarya</taxon>
        <taxon>Basidiomycota</taxon>
        <taxon>Pucciniomycotina</taxon>
        <taxon>Pucciniomycetes</taxon>
        <taxon>Pucciniales</taxon>
        <taxon>Pucciniaceae</taxon>
        <taxon>Puccinia</taxon>
    </lineage>
</organism>
<dbReference type="AlphaFoldDB" id="A0A0L0UVA7"/>
<gene>
    <name evidence="5" type="ORF">PSTG_15851</name>
</gene>
<keyword evidence="1" id="KW-0479">Metal-binding</keyword>
<dbReference type="InterPro" id="IPR001841">
    <property type="entry name" value="Znf_RING"/>
</dbReference>
<dbReference type="GO" id="GO:0008270">
    <property type="term" value="F:zinc ion binding"/>
    <property type="evidence" value="ECO:0007669"/>
    <property type="project" value="UniProtKB-KW"/>
</dbReference>
<evidence type="ECO:0000313" key="5">
    <source>
        <dbReference type="EMBL" id="KNE90699.1"/>
    </source>
</evidence>
<proteinExistence type="predicted"/>